<dbReference type="Proteomes" id="UP000074866">
    <property type="component" value="Unassembled WGS sequence"/>
</dbReference>
<accession>A0ACC4ZXN9</accession>
<keyword evidence="2" id="KW-1185">Reference proteome</keyword>
<gene>
    <name evidence="1" type="ORF">NS115_06615</name>
</gene>
<evidence type="ECO:0000313" key="1">
    <source>
        <dbReference type="EMBL" id="KTS83528.1"/>
    </source>
</evidence>
<name>A0ACC4ZXN9_9BACL</name>
<comment type="caution">
    <text evidence="1">The sequence shown here is derived from an EMBL/GenBank/DDBJ whole genome shotgun (WGS) entry which is preliminary data.</text>
</comment>
<dbReference type="EMBL" id="LDRX01000028">
    <property type="protein sequence ID" value="KTS83528.1"/>
    <property type="molecule type" value="Genomic_DNA"/>
</dbReference>
<proteinExistence type="predicted"/>
<feature type="non-terminal residue" evidence="1">
    <location>
        <position position="1"/>
    </location>
</feature>
<protein>
    <submittedName>
        <fullName evidence="1">Multidrug ABC transporter</fullName>
    </submittedName>
</protein>
<organism evidence="1 2">
    <name type="scientific">Paenibacillus jamilae</name>
    <dbReference type="NCBI Taxonomy" id="114136"/>
    <lineage>
        <taxon>Bacteria</taxon>
        <taxon>Bacillati</taxon>
        <taxon>Bacillota</taxon>
        <taxon>Bacilli</taxon>
        <taxon>Bacillales</taxon>
        <taxon>Paenibacillaceae</taxon>
        <taxon>Paenibacillus</taxon>
    </lineage>
</organism>
<evidence type="ECO:0000313" key="2">
    <source>
        <dbReference type="Proteomes" id="UP000074866"/>
    </source>
</evidence>
<sequence length="350" mass="38164">VNVKSSLNAVREEYEITVNRELASQYGLSATQILSAVNTSFNGSVATSYRTGDDQIDVKISLPEQDRHDWSYLKALRITTSQGIDVPLSSVASIDKRAVPDSVTREDQTRQVQISADIDGSGDILTVNQKVDALLKSTHFPEGYSADTGGGANEQMTESFMNLAIAILLSVVLIYMVMAGQFESLLTPFVIMFSIPPTLIGVLIGLVVTGASLSVSAFTGYIMLVGLVVNNAIVMIDFIIQLRKEGEDRDEAIIHGASERLRPILMTTLATVLALIPMAFAKGDGNETQAPMAVVVVFGLSFAALVTLILIPVVYVILDNIIQKRKNRKLKRQEKRQLKKEAKLQKSVHI</sequence>
<reference evidence="1 2" key="1">
    <citation type="journal article" date="2016" name="Front. Microbiol.">
        <title>Genomic Resource of Rice Seed Associated Bacteria.</title>
        <authorList>
            <person name="Midha S."/>
            <person name="Bansal K."/>
            <person name="Sharma S."/>
            <person name="Kumar N."/>
            <person name="Patil P.P."/>
            <person name="Chaudhry V."/>
            <person name="Patil P.B."/>
        </authorList>
    </citation>
    <scope>NUCLEOTIDE SEQUENCE [LARGE SCALE GENOMIC DNA]</scope>
    <source>
        <strain evidence="1 2">NS115</strain>
    </source>
</reference>